<organism evidence="2">
    <name type="scientific">marine sediment metagenome</name>
    <dbReference type="NCBI Taxonomy" id="412755"/>
    <lineage>
        <taxon>unclassified sequences</taxon>
        <taxon>metagenomes</taxon>
        <taxon>ecological metagenomes</taxon>
    </lineage>
</organism>
<evidence type="ECO:0000256" key="1">
    <source>
        <dbReference type="SAM" id="Phobius"/>
    </source>
</evidence>
<gene>
    <name evidence="2" type="ORF">S01H4_26672</name>
</gene>
<evidence type="ECO:0008006" key="3">
    <source>
        <dbReference type="Google" id="ProtNLM"/>
    </source>
</evidence>
<dbReference type="EMBL" id="BART01012902">
    <property type="protein sequence ID" value="GAG86770.1"/>
    <property type="molecule type" value="Genomic_DNA"/>
</dbReference>
<reference evidence="2" key="1">
    <citation type="journal article" date="2014" name="Front. Microbiol.">
        <title>High frequency of phylogenetically diverse reductive dehalogenase-homologous genes in deep subseafloor sedimentary metagenomes.</title>
        <authorList>
            <person name="Kawai M."/>
            <person name="Futagami T."/>
            <person name="Toyoda A."/>
            <person name="Takaki Y."/>
            <person name="Nishi S."/>
            <person name="Hori S."/>
            <person name="Arai W."/>
            <person name="Tsubouchi T."/>
            <person name="Morono Y."/>
            <person name="Uchiyama I."/>
            <person name="Ito T."/>
            <person name="Fujiyama A."/>
            <person name="Inagaki F."/>
            <person name="Takami H."/>
        </authorList>
    </citation>
    <scope>NUCLEOTIDE SEQUENCE</scope>
    <source>
        <strain evidence="2">Expedition CK06-06</strain>
    </source>
</reference>
<accession>X1AVM4</accession>
<feature type="transmembrane region" description="Helical" evidence="1">
    <location>
        <begin position="136"/>
        <end position="154"/>
    </location>
</feature>
<keyword evidence="1" id="KW-1133">Transmembrane helix</keyword>
<keyword evidence="1" id="KW-0472">Membrane</keyword>
<evidence type="ECO:0000313" key="2">
    <source>
        <dbReference type="EMBL" id="GAG86770.1"/>
    </source>
</evidence>
<protein>
    <recommendedName>
        <fullName evidence="3">Tetratricopeptide repeat protein</fullName>
    </recommendedName>
</protein>
<sequence>DSTVRVVCLRQLARIDYEQGRYQTVLDLPPMDDPYILVLKGFASLTEENWTGSEELFRQARRFYPVKARVILDRLITDIQALPDLPYYRGWKRTLWNLLPGGGLVYLHNWGEALGYAVGIGTLVAAAVMTQNWTRYAMGLGAAGLYVVSFKAAARMMDEKNMDIREARLAEINAAYSLDTFWSFAHPAIY</sequence>
<comment type="caution">
    <text evidence="2">The sequence shown here is derived from an EMBL/GenBank/DDBJ whole genome shotgun (WGS) entry which is preliminary data.</text>
</comment>
<proteinExistence type="predicted"/>
<dbReference type="AlphaFoldDB" id="X1AVM4"/>
<name>X1AVM4_9ZZZZ</name>
<feature type="non-terminal residue" evidence="2">
    <location>
        <position position="1"/>
    </location>
</feature>
<keyword evidence="1" id="KW-0812">Transmembrane</keyword>